<dbReference type="STRING" id="1670800.BSQ44_01510"/>
<protein>
    <submittedName>
        <fullName evidence="1">Uncharacterized protein</fullName>
    </submittedName>
</protein>
<dbReference type="RefSeq" id="WP_072601616.1">
    <property type="nucleotide sequence ID" value="NZ_CP018171.1"/>
</dbReference>
<evidence type="ECO:0000313" key="1">
    <source>
        <dbReference type="EMBL" id="APH70203.1"/>
    </source>
</evidence>
<proteinExistence type="predicted"/>
<reference evidence="2" key="1">
    <citation type="submission" date="2016-11" db="EMBL/GenBank/DDBJ databases">
        <title>Mesorhizobium oceanicum sp. nov., isolated from deep seawater in South China Sea.</title>
        <authorList>
            <person name="Fu G.-Y."/>
        </authorList>
    </citation>
    <scope>NUCLEOTIDE SEQUENCE [LARGE SCALE GENOMIC DNA]</scope>
    <source>
        <strain evidence="2">B7</strain>
    </source>
</reference>
<sequence length="154" mass="17157">MAYKTLVEGYVSIVKRVIRWEMTKLEFSDPFAGVRLFYPGTAAPPKPAQPLSAERISAIFREGVAGGMLDEAMLPLLGQLTGRRLGLLVHFTGNDLREKYPGVWVAQTEGIVLLDGVWTRVPYKTQASTTFFVLHEIGFVERRRLPVPAADRPA</sequence>
<dbReference type="EMBL" id="CP018171">
    <property type="protein sequence ID" value="APH70203.1"/>
    <property type="molecule type" value="Genomic_DNA"/>
</dbReference>
<dbReference type="AlphaFoldDB" id="A0A1L3SLC3"/>
<dbReference type="Proteomes" id="UP000182840">
    <property type="component" value="Chromosome"/>
</dbReference>
<dbReference type="KEGG" id="meso:BSQ44_01510"/>
<dbReference type="OrthoDB" id="8243411at2"/>
<keyword evidence="2" id="KW-1185">Reference proteome</keyword>
<accession>A0A1L3SLC3</accession>
<evidence type="ECO:0000313" key="2">
    <source>
        <dbReference type="Proteomes" id="UP000182840"/>
    </source>
</evidence>
<gene>
    <name evidence="1" type="ORF">BSQ44_01510</name>
</gene>
<name>A0A1L3SLC3_9HYPH</name>
<organism evidence="1 2">
    <name type="scientific">Aquibium oceanicum</name>
    <dbReference type="NCBI Taxonomy" id="1670800"/>
    <lineage>
        <taxon>Bacteria</taxon>
        <taxon>Pseudomonadati</taxon>
        <taxon>Pseudomonadota</taxon>
        <taxon>Alphaproteobacteria</taxon>
        <taxon>Hyphomicrobiales</taxon>
        <taxon>Phyllobacteriaceae</taxon>
        <taxon>Aquibium</taxon>
    </lineage>
</organism>